<dbReference type="Gene3D" id="1.10.530.10">
    <property type="match status" value="1"/>
</dbReference>
<evidence type="ECO:0000259" key="1">
    <source>
        <dbReference type="Pfam" id="PF13406"/>
    </source>
</evidence>
<protein>
    <submittedName>
        <fullName evidence="2">Membrane-bound lytic murein transglycosylase B</fullName>
    </submittedName>
</protein>
<dbReference type="EMBL" id="UOEM01000086">
    <property type="protein sequence ID" value="VAW15594.1"/>
    <property type="molecule type" value="Genomic_DNA"/>
</dbReference>
<reference evidence="2" key="1">
    <citation type="submission" date="2018-06" db="EMBL/GenBank/DDBJ databases">
        <authorList>
            <person name="Zhirakovskaya E."/>
        </authorList>
    </citation>
    <scope>NUCLEOTIDE SEQUENCE</scope>
</reference>
<proteinExistence type="predicted"/>
<dbReference type="InterPro" id="IPR043426">
    <property type="entry name" value="MltB-like"/>
</dbReference>
<dbReference type="AlphaFoldDB" id="A0A3B0U476"/>
<accession>A0A3B0U476</accession>
<gene>
    <name evidence="2" type="ORF">MNBD_ALPHA09-1424</name>
</gene>
<name>A0A3B0U476_9ZZZZ</name>
<dbReference type="InterPro" id="IPR036365">
    <property type="entry name" value="PGBD-like_sf"/>
</dbReference>
<dbReference type="GO" id="GO:0008933">
    <property type="term" value="F:peptidoglycan lytic transglycosylase activity"/>
    <property type="evidence" value="ECO:0007669"/>
    <property type="project" value="TreeGrafter"/>
</dbReference>
<dbReference type="InterPro" id="IPR023346">
    <property type="entry name" value="Lysozyme-like_dom_sf"/>
</dbReference>
<dbReference type="InterPro" id="IPR011970">
    <property type="entry name" value="MltB_2"/>
</dbReference>
<dbReference type="GO" id="GO:0009253">
    <property type="term" value="P:peptidoglycan catabolic process"/>
    <property type="evidence" value="ECO:0007669"/>
    <property type="project" value="TreeGrafter"/>
</dbReference>
<dbReference type="SUPFAM" id="SSF53955">
    <property type="entry name" value="Lysozyme-like"/>
    <property type="match status" value="1"/>
</dbReference>
<dbReference type="NCBIfam" id="TIGR02283">
    <property type="entry name" value="MltB_2"/>
    <property type="match status" value="1"/>
</dbReference>
<dbReference type="SUPFAM" id="SSF47090">
    <property type="entry name" value="PGBD-like"/>
    <property type="match status" value="1"/>
</dbReference>
<dbReference type="Pfam" id="PF13406">
    <property type="entry name" value="SLT_2"/>
    <property type="match status" value="1"/>
</dbReference>
<dbReference type="PANTHER" id="PTHR30163">
    <property type="entry name" value="MEMBRANE-BOUND LYTIC MUREIN TRANSGLYCOSYLASE B"/>
    <property type="match status" value="1"/>
</dbReference>
<feature type="domain" description="Transglycosylase SLT" evidence="1">
    <location>
        <begin position="32"/>
        <end position="336"/>
    </location>
</feature>
<sequence length="412" mass="44641">MSRFYLAALALAALFATPAMAAVDRPATEAAFRQWLATEIRPAARARGIKRATFTSALGRLTLDWTLPDLRPPGAPKTAPAKQSQAEFRGAGAYFSPSNLATLTTIGRSKLKTWADTLTRIEAAYGVPRRIIVAIWGRETAFGAARLPKSGLRTIATQAFMGRRKALFTGELLAALEMIQNGHITPAEMKSSWAGALGQPQFLPSKFLAHAVDFDGDGKADIWRSVPDTLASIAKYLADFGWAKGRDWGFEAKIPRKLPCTLGGPEQGRAIAGWLALGAARVAGRIFSEAQKPRTGFLLMPAGHYGPAFIVTENFYVLKAYNESDLYALFIGHLADRMAGGGPFVNSWRKTGSFSRRDVSLMQKALERQGHDVGGADGLIGFKTRIAVGKWQAEQARPVTCFPDAQMAKGLR</sequence>
<organism evidence="2">
    <name type="scientific">hydrothermal vent metagenome</name>
    <dbReference type="NCBI Taxonomy" id="652676"/>
    <lineage>
        <taxon>unclassified sequences</taxon>
        <taxon>metagenomes</taxon>
        <taxon>ecological metagenomes</taxon>
    </lineage>
</organism>
<dbReference type="PANTHER" id="PTHR30163:SF8">
    <property type="entry name" value="LYTIC MUREIN TRANSGLYCOSYLASE"/>
    <property type="match status" value="1"/>
</dbReference>
<evidence type="ECO:0000313" key="2">
    <source>
        <dbReference type="EMBL" id="VAW15594.1"/>
    </source>
</evidence>
<dbReference type="Gene3D" id="1.10.8.350">
    <property type="entry name" value="Bacterial muramidase"/>
    <property type="match status" value="1"/>
</dbReference>
<dbReference type="InterPro" id="IPR031304">
    <property type="entry name" value="SLT_2"/>
</dbReference>